<keyword evidence="2" id="KW-1185">Reference proteome</keyword>
<accession>A0A0C2J429</accession>
<sequence length="120" mass="14170">MTRFIRTFKTYKLFHILRPSLKEVTHPTNIVPHALFKFKDTARYGVYALENGLIREKTLKYIVEYCFSNTETICFHSFHQRKITMLYQLFFRSTEKPVESKTEVDTLRLGGIMPECVLVG</sequence>
<protein>
    <submittedName>
        <fullName evidence="1">Uncharacterized protein</fullName>
    </submittedName>
</protein>
<dbReference type="Proteomes" id="UP000031668">
    <property type="component" value="Unassembled WGS sequence"/>
</dbReference>
<name>A0A0C2J429_THEKT</name>
<evidence type="ECO:0000313" key="1">
    <source>
        <dbReference type="EMBL" id="KII63847.1"/>
    </source>
</evidence>
<evidence type="ECO:0000313" key="2">
    <source>
        <dbReference type="Proteomes" id="UP000031668"/>
    </source>
</evidence>
<gene>
    <name evidence="1" type="ORF">RF11_10834</name>
</gene>
<dbReference type="AlphaFoldDB" id="A0A0C2J429"/>
<organism evidence="1 2">
    <name type="scientific">Thelohanellus kitauei</name>
    <name type="common">Myxosporean</name>
    <dbReference type="NCBI Taxonomy" id="669202"/>
    <lineage>
        <taxon>Eukaryota</taxon>
        <taxon>Metazoa</taxon>
        <taxon>Cnidaria</taxon>
        <taxon>Myxozoa</taxon>
        <taxon>Myxosporea</taxon>
        <taxon>Bivalvulida</taxon>
        <taxon>Platysporina</taxon>
        <taxon>Myxobolidae</taxon>
        <taxon>Thelohanellus</taxon>
    </lineage>
</organism>
<reference evidence="1 2" key="1">
    <citation type="journal article" date="2014" name="Genome Biol. Evol.">
        <title>The genome of the myxosporean Thelohanellus kitauei shows adaptations to nutrient acquisition within its fish host.</title>
        <authorList>
            <person name="Yang Y."/>
            <person name="Xiong J."/>
            <person name="Zhou Z."/>
            <person name="Huo F."/>
            <person name="Miao W."/>
            <person name="Ran C."/>
            <person name="Liu Y."/>
            <person name="Zhang J."/>
            <person name="Feng J."/>
            <person name="Wang M."/>
            <person name="Wang M."/>
            <person name="Wang L."/>
            <person name="Yao B."/>
        </authorList>
    </citation>
    <scope>NUCLEOTIDE SEQUENCE [LARGE SCALE GENOMIC DNA]</scope>
    <source>
        <strain evidence="1">Wuqing</strain>
    </source>
</reference>
<proteinExistence type="predicted"/>
<comment type="caution">
    <text evidence="1">The sequence shown here is derived from an EMBL/GenBank/DDBJ whole genome shotgun (WGS) entry which is preliminary data.</text>
</comment>
<dbReference type="EMBL" id="JWZT01004565">
    <property type="protein sequence ID" value="KII63847.1"/>
    <property type="molecule type" value="Genomic_DNA"/>
</dbReference>